<evidence type="ECO:0000313" key="1">
    <source>
        <dbReference type="EMBL" id="RVX75015.1"/>
    </source>
</evidence>
<comment type="caution">
    <text evidence="1">The sequence shown here is derived from an EMBL/GenBank/DDBJ whole genome shotgun (WGS) entry which is preliminary data.</text>
</comment>
<dbReference type="AlphaFoldDB" id="A0A438NH09"/>
<dbReference type="Proteomes" id="UP000288859">
    <property type="component" value="Unassembled WGS sequence"/>
</dbReference>
<sequence length="508" mass="55774">MDVADLQVIGRTSSVEISGASQADIVSSDLRSDVLTTQLNLDQAFDFDNESLFDVFLSQPDQPSRGQDMADLDGHQRYPVSAMNQTPDTFSVEDAQETAKICPGIPASSPDCAISTDLFSPGQLVLGFELDTLLFGVGNTDVGAGLPFGSHVDGNHYHCPVNSLFDSKVANITTSPPGDAYSQLGLEMPWETDDMTPSSEEVQRYWKGYLASFHQEMPLIHPSSLETRPLPTVIHALISAIGATQVSGGRAQIFSDKVLSWFFESRGASECIVQMLAQANSSLSHLTACLALYHVLHTRNLRFFRKALRDCHHLDRTLQSIDITRPAENEAAEAYWGSLSALLPSTSSIEGSLEGTKWIEWLSSESKRRLASGLMTLKCKACLLGSRIFVFRWEQAVCTPGMDSLWNAANASEWSGHFVWTGRPPRPIPLLGLLTNITLSRMAISKIPRFTKALCSSLLELALLDSIHGLVLLDLKDLERRRLVTRSKIYKALGQLRIESSLEAADTS</sequence>
<dbReference type="OrthoDB" id="1405595at2759"/>
<protein>
    <recommendedName>
        <fullName evidence="3">Transcription factor domain-containing protein</fullName>
    </recommendedName>
</protein>
<reference evidence="1 2" key="1">
    <citation type="submission" date="2017-03" db="EMBL/GenBank/DDBJ databases">
        <title>Genomes of endolithic fungi from Antarctica.</title>
        <authorList>
            <person name="Coleine C."/>
            <person name="Masonjones S."/>
            <person name="Stajich J.E."/>
        </authorList>
    </citation>
    <scope>NUCLEOTIDE SEQUENCE [LARGE SCALE GENOMIC DNA]</scope>
    <source>
        <strain evidence="1 2">CCFEE 6314</strain>
    </source>
</reference>
<organism evidence="1 2">
    <name type="scientific">Exophiala mesophila</name>
    <name type="common">Black yeast-like fungus</name>
    <dbReference type="NCBI Taxonomy" id="212818"/>
    <lineage>
        <taxon>Eukaryota</taxon>
        <taxon>Fungi</taxon>
        <taxon>Dikarya</taxon>
        <taxon>Ascomycota</taxon>
        <taxon>Pezizomycotina</taxon>
        <taxon>Eurotiomycetes</taxon>
        <taxon>Chaetothyriomycetidae</taxon>
        <taxon>Chaetothyriales</taxon>
        <taxon>Herpotrichiellaceae</taxon>
        <taxon>Exophiala</taxon>
    </lineage>
</organism>
<dbReference type="EMBL" id="NAJM01000003">
    <property type="protein sequence ID" value="RVX75015.1"/>
    <property type="molecule type" value="Genomic_DNA"/>
</dbReference>
<evidence type="ECO:0000313" key="2">
    <source>
        <dbReference type="Proteomes" id="UP000288859"/>
    </source>
</evidence>
<gene>
    <name evidence="1" type="ORF">B0A52_01292</name>
</gene>
<proteinExistence type="predicted"/>
<dbReference type="CDD" id="cd12148">
    <property type="entry name" value="fungal_TF_MHR"/>
    <property type="match status" value="1"/>
</dbReference>
<accession>A0A438NH09</accession>
<evidence type="ECO:0008006" key="3">
    <source>
        <dbReference type="Google" id="ProtNLM"/>
    </source>
</evidence>
<name>A0A438NH09_EXOME</name>